<geneLocation type="plasmid" evidence="1">
    <name>p17-15-vir-like</name>
</geneLocation>
<keyword evidence="1" id="KW-0378">Hydrolase</keyword>
<evidence type="ECO:0000313" key="1">
    <source>
        <dbReference type="EMBL" id="QTX15087.1"/>
    </source>
</evidence>
<proteinExistence type="predicted"/>
<dbReference type="EMBL" id="MN956836">
    <property type="protein sequence ID" value="QTX15087.1"/>
    <property type="molecule type" value="Genomic_DNA"/>
</dbReference>
<accession>A0A8B0SYI4</accession>
<protein>
    <submittedName>
        <fullName evidence="1">Class C beta-lactamase</fullName>
        <ecNumber evidence="1">3.5.2.6</ecNumber>
    </submittedName>
</protein>
<keyword evidence="1" id="KW-0614">Plasmid</keyword>
<reference evidence="1" key="1">
    <citation type="submission" date="2020-01" db="EMBL/GenBank/DDBJ databases">
        <authorList>
            <person name="Qin S."/>
        </authorList>
    </citation>
    <scope>NUCLEOTIDE SEQUENCE</scope>
    <source>
        <strain evidence="1">CVir17-16-YZ6g</strain>
        <plasmid evidence="1">p17-15-vir-like</plasmid>
    </source>
</reference>
<dbReference type="EC" id="3.5.2.6" evidence="1"/>
<sequence length="62" mass="7091">MRIWKWQCISPRPATIKTAAINRGLGWEMYDWPQQKDMIINGVTNEVALQPHPVTDNRGSAV</sequence>
<name>A0A8B0SYI4_KLEPN</name>
<dbReference type="GO" id="GO:0008800">
    <property type="term" value="F:beta-lactamase activity"/>
    <property type="evidence" value="ECO:0007669"/>
    <property type="project" value="UniProtKB-EC"/>
</dbReference>
<organism evidence="1">
    <name type="scientific">Klebsiella pneumoniae</name>
    <dbReference type="NCBI Taxonomy" id="573"/>
    <lineage>
        <taxon>Bacteria</taxon>
        <taxon>Pseudomonadati</taxon>
        <taxon>Pseudomonadota</taxon>
        <taxon>Gammaproteobacteria</taxon>
        <taxon>Enterobacterales</taxon>
        <taxon>Enterobacteriaceae</taxon>
        <taxon>Klebsiella/Raoultella group</taxon>
        <taxon>Klebsiella</taxon>
        <taxon>Klebsiella pneumoniae complex</taxon>
    </lineage>
</organism>
<dbReference type="AlphaFoldDB" id="A0A8B0SYI4"/>